<reference evidence="1 2" key="1">
    <citation type="submission" date="2024-01" db="EMBL/GenBank/DDBJ databases">
        <title>novel species in genus Adlercreutzia.</title>
        <authorList>
            <person name="Liu X."/>
        </authorList>
    </citation>
    <scope>NUCLEOTIDE SEQUENCE [LARGE SCALE GENOMIC DNA]</scope>
    <source>
        <strain evidence="1 2">R22</strain>
    </source>
</reference>
<accession>A0ABU6IWD2</accession>
<protein>
    <recommendedName>
        <fullName evidence="3">DUF3168 domain-containing protein</fullName>
    </recommendedName>
</protein>
<keyword evidence="2" id="KW-1185">Reference proteome</keyword>
<evidence type="ECO:0000313" key="2">
    <source>
        <dbReference type="Proteomes" id="UP001343724"/>
    </source>
</evidence>
<proteinExistence type="predicted"/>
<gene>
    <name evidence="1" type="ORF">VJ920_01800</name>
</gene>
<name>A0ABU6IWD2_9ACTN</name>
<sequence>MVGQKSILMPAREAKEAIGARMRAVFAPEVFGALYPDVQPPRTYEGFPTNEPPFYVAWDEIVDAGSVAGAVTMGHPDVEFTLHVWTFAQHVDKKTASDTALAYTDVVLAALVADQTLNRTVDTAVPSITSAGTAADSSKRYMASVEVSVRCSVASSCPAEIKEAVDAANRGM</sequence>
<dbReference type="RefSeq" id="WP_326454283.1">
    <property type="nucleotide sequence ID" value="NZ_JAYMFH010000001.1"/>
</dbReference>
<organism evidence="1 2">
    <name type="scientific">Adlercreutzia shanghongiae</name>
    <dbReference type="NCBI Taxonomy" id="3111773"/>
    <lineage>
        <taxon>Bacteria</taxon>
        <taxon>Bacillati</taxon>
        <taxon>Actinomycetota</taxon>
        <taxon>Coriobacteriia</taxon>
        <taxon>Eggerthellales</taxon>
        <taxon>Eggerthellaceae</taxon>
        <taxon>Adlercreutzia</taxon>
    </lineage>
</organism>
<evidence type="ECO:0008006" key="3">
    <source>
        <dbReference type="Google" id="ProtNLM"/>
    </source>
</evidence>
<comment type="caution">
    <text evidence="1">The sequence shown here is derived from an EMBL/GenBank/DDBJ whole genome shotgun (WGS) entry which is preliminary data.</text>
</comment>
<dbReference type="Proteomes" id="UP001343724">
    <property type="component" value="Unassembled WGS sequence"/>
</dbReference>
<dbReference type="EMBL" id="JAYMFH010000001">
    <property type="protein sequence ID" value="MEC4294043.1"/>
    <property type="molecule type" value="Genomic_DNA"/>
</dbReference>
<evidence type="ECO:0000313" key="1">
    <source>
        <dbReference type="EMBL" id="MEC4294043.1"/>
    </source>
</evidence>